<keyword evidence="1" id="KW-1133">Transmembrane helix</keyword>
<accession>A0ABW9WIU4</accession>
<organism evidence="2 3">
    <name type="scientific">Duganella margarita</name>
    <dbReference type="NCBI Taxonomy" id="2692170"/>
    <lineage>
        <taxon>Bacteria</taxon>
        <taxon>Pseudomonadati</taxon>
        <taxon>Pseudomonadota</taxon>
        <taxon>Betaproteobacteria</taxon>
        <taxon>Burkholderiales</taxon>
        <taxon>Oxalobacteraceae</taxon>
        <taxon>Telluria group</taxon>
        <taxon>Duganella</taxon>
    </lineage>
</organism>
<feature type="transmembrane region" description="Helical" evidence="1">
    <location>
        <begin position="43"/>
        <end position="68"/>
    </location>
</feature>
<evidence type="ECO:0000313" key="2">
    <source>
        <dbReference type="EMBL" id="MYN40323.1"/>
    </source>
</evidence>
<keyword evidence="1" id="KW-0472">Membrane</keyword>
<comment type="caution">
    <text evidence="2">The sequence shown here is derived from an EMBL/GenBank/DDBJ whole genome shotgun (WGS) entry which is preliminary data.</text>
</comment>
<sequence length="1047" mass="114733">MFSFAIGLLAALISRICTRQNSWWPTLPVPALRPDFDISAFASVPWSVQATIVALVYPIVVSFIAILLQRKAHSTVALRAYLLDSGVVPSGASSIALLIAMGIQYLASPYATSAVLAQCFVPLIIANGAWLTINVLLTAFFLGRTMHFIQEEEQRRAYTRIAVDLVLRSELVLAVKQHLFVNAAQDEWRLSEYTGGRSPAPEVHMHGLLDGQSQVCRRNKTDVVLLDVHLHLLRVVAVSWSRRAANGAWADERRPSVLSFPPRIGYPASGNAALCKVDNGPSLTWFERWLVGAAFIYGPARRDTMSLSTTRMLAEIGSEVEVAVEQQRFGAAEESLKELMKLHTTLLLASVTPPEATVDNAAAINASPYGWGANSFSNAWLEPYIEIGRIAIACLEEDARLYRTLVTIPAKIALRIPPRPATLITEAQLVCLRLASQLGAWWLRKAADSAIQGGPPFGGTLVAPLNKIHEGAVVSLIGSWGHVYIPIDQPTGASDAEKWKVLAARADVYAKHIENSAYIFMQAVARGDIVGATWLLDGFLKWWGNRRAELPHDRLERDFRTRHVTITLSGKSWEAAKQSLWDGEAEVTSEFAGQALSLAIRRYWESTRLYLVLLLIRNASDHPSPDNLPLLCAGKLIRAERQQAGGEIQALSMDSIDAVLTAALALLHGVDSPVHRLDQFAERLSRDRNEITVSGWTYISFGNGADFESMQAPLAILLSALTADRNPLINSKRLIQNWWLSIERLQAVERYCATLHALVATDAFPADSAAAIAHLRRSPAAELDLPGTLAAVADAARTLERLAIKERGLTVRALSIDRTKVAGLLSAVTIEVFERVPVPSAIRQIRFDRTLATGGAGTSYRVRRERYLEMIASDYLDSAEAIGERVSTALLAQAFRDLVHTQALTAVNNPGWRDNYDPSTEDKQQLAEQVAGVCAELRARSTQPIILVGRSPLSDVLRHEHWGAGFWQCPVPPGVAIQPGVGDVLAHINGTPVCQFDTPDGDCYVLPATCLEVLRVQGDTADDALSVSWTPDGDHDLIFSFRWKAAF</sequence>
<keyword evidence="3" id="KW-1185">Reference proteome</keyword>
<proteinExistence type="predicted"/>
<protein>
    <submittedName>
        <fullName evidence="2">Uncharacterized protein</fullName>
    </submittedName>
</protein>
<name>A0ABW9WIU4_9BURK</name>
<dbReference type="RefSeq" id="WP_161045386.1">
    <property type="nucleotide sequence ID" value="NZ_WWCS01000007.1"/>
</dbReference>
<gene>
    <name evidence="2" type="ORF">GTP55_13150</name>
</gene>
<evidence type="ECO:0000313" key="3">
    <source>
        <dbReference type="Proteomes" id="UP000466332"/>
    </source>
</evidence>
<dbReference type="EMBL" id="WWCS01000007">
    <property type="protein sequence ID" value="MYN40323.1"/>
    <property type="molecule type" value="Genomic_DNA"/>
</dbReference>
<feature type="transmembrane region" description="Helical" evidence="1">
    <location>
        <begin position="115"/>
        <end position="142"/>
    </location>
</feature>
<dbReference type="Proteomes" id="UP000466332">
    <property type="component" value="Unassembled WGS sequence"/>
</dbReference>
<keyword evidence="1" id="KW-0812">Transmembrane</keyword>
<reference evidence="2 3" key="1">
    <citation type="submission" date="2019-12" db="EMBL/GenBank/DDBJ databases">
        <title>Novel species isolated from a subtropical stream in China.</title>
        <authorList>
            <person name="Lu H."/>
        </authorList>
    </citation>
    <scope>NUCLEOTIDE SEQUENCE [LARGE SCALE GENOMIC DNA]</scope>
    <source>
        <strain evidence="2 3">FT109W</strain>
    </source>
</reference>
<evidence type="ECO:0000256" key="1">
    <source>
        <dbReference type="SAM" id="Phobius"/>
    </source>
</evidence>